<keyword evidence="2" id="KW-0812">Transmembrane</keyword>
<sequence length="296" mass="33988">MPYLTTRDGARLHYHDIGRGAPVVLLHGFAMPAALWLPFVLPFARRYRFILPDLRGFGGSHRTPLAQRCLLTQHADDLADLLQGLHLRDVRLGGLSMGACTALQYHRLYGFDRIRSYLHIDQSPCVRNTADWAHGLLGATQAARLADWQTLMRKLEPYRGQPYARLPKPLRRALWAKLGEFFDFAFHHRGWKAVSRLARYELLIRRVAPTANWTIYLDSVRSYLEDDYDWRTTLPALQVPMTVLIGNDSIMYPAEGQRTIRELVPHARIVDIPDCGHAIPFEAPRAFRRELARFLG</sequence>
<evidence type="ECO:0000256" key="1">
    <source>
        <dbReference type="ARBA" id="ARBA00022801"/>
    </source>
</evidence>
<keyword evidence="5" id="KW-1185">Reference proteome</keyword>
<dbReference type="GO" id="GO:0016020">
    <property type="term" value="C:membrane"/>
    <property type="evidence" value="ECO:0007669"/>
    <property type="project" value="TreeGrafter"/>
</dbReference>
<evidence type="ECO:0000259" key="3">
    <source>
        <dbReference type="Pfam" id="PF00561"/>
    </source>
</evidence>
<dbReference type="InterPro" id="IPR050266">
    <property type="entry name" value="AB_hydrolase_sf"/>
</dbReference>
<dbReference type="PRINTS" id="PR00412">
    <property type="entry name" value="EPOXHYDRLASE"/>
</dbReference>
<organism evidence="4 5">
    <name type="scientific">Sinimarinibacterium flocculans</name>
    <dbReference type="NCBI Taxonomy" id="985250"/>
    <lineage>
        <taxon>Bacteria</taxon>
        <taxon>Pseudomonadati</taxon>
        <taxon>Pseudomonadota</taxon>
        <taxon>Gammaproteobacteria</taxon>
        <taxon>Nevskiales</taxon>
        <taxon>Nevskiaceae</taxon>
        <taxon>Sinimarinibacterium</taxon>
    </lineage>
</organism>
<dbReference type="InterPro" id="IPR000073">
    <property type="entry name" value="AB_hydrolase_1"/>
</dbReference>
<dbReference type="PANTHER" id="PTHR43798:SF31">
    <property type="entry name" value="AB HYDROLASE SUPERFAMILY PROTEIN YCLE"/>
    <property type="match status" value="1"/>
</dbReference>
<dbReference type="Proteomes" id="UP000248330">
    <property type="component" value="Unassembled WGS sequence"/>
</dbReference>
<feature type="transmembrane region" description="Helical" evidence="2">
    <location>
        <begin position="20"/>
        <end position="41"/>
    </location>
</feature>
<evidence type="ECO:0000313" key="4">
    <source>
        <dbReference type="EMBL" id="PXV63638.1"/>
    </source>
</evidence>
<evidence type="ECO:0000313" key="5">
    <source>
        <dbReference type="Proteomes" id="UP000248330"/>
    </source>
</evidence>
<evidence type="ECO:0000256" key="2">
    <source>
        <dbReference type="SAM" id="Phobius"/>
    </source>
</evidence>
<dbReference type="RefSeq" id="WP_110266923.1">
    <property type="nucleotide sequence ID" value="NZ_CAWNXA010000016.1"/>
</dbReference>
<keyword evidence="2" id="KW-0472">Membrane</keyword>
<dbReference type="GO" id="GO:0016787">
    <property type="term" value="F:hydrolase activity"/>
    <property type="evidence" value="ECO:0007669"/>
    <property type="project" value="UniProtKB-KW"/>
</dbReference>
<dbReference type="InterPro" id="IPR000639">
    <property type="entry name" value="Epox_hydrolase-like"/>
</dbReference>
<proteinExistence type="predicted"/>
<dbReference type="OrthoDB" id="7055710at2"/>
<accession>A0A318E4M3</accession>
<protein>
    <submittedName>
        <fullName evidence="4">Pimeloyl-ACP methyl ester carboxylesterase</fullName>
    </submittedName>
</protein>
<dbReference type="AlphaFoldDB" id="A0A318E4M3"/>
<dbReference type="Gene3D" id="3.40.50.1820">
    <property type="entry name" value="alpha/beta hydrolase"/>
    <property type="match status" value="1"/>
</dbReference>
<dbReference type="InterPro" id="IPR029058">
    <property type="entry name" value="AB_hydrolase_fold"/>
</dbReference>
<dbReference type="SUPFAM" id="SSF53474">
    <property type="entry name" value="alpha/beta-Hydrolases"/>
    <property type="match status" value="1"/>
</dbReference>
<feature type="domain" description="AB hydrolase-1" evidence="3">
    <location>
        <begin position="22"/>
        <end position="284"/>
    </location>
</feature>
<keyword evidence="2" id="KW-1133">Transmembrane helix</keyword>
<dbReference type="EMBL" id="QICN01000016">
    <property type="protein sequence ID" value="PXV63638.1"/>
    <property type="molecule type" value="Genomic_DNA"/>
</dbReference>
<dbReference type="Pfam" id="PF00561">
    <property type="entry name" value="Abhydrolase_1"/>
    <property type="match status" value="1"/>
</dbReference>
<name>A0A318E4M3_9GAMM</name>
<dbReference type="PANTHER" id="PTHR43798">
    <property type="entry name" value="MONOACYLGLYCEROL LIPASE"/>
    <property type="match status" value="1"/>
</dbReference>
<comment type="caution">
    <text evidence="4">The sequence shown here is derived from an EMBL/GenBank/DDBJ whole genome shotgun (WGS) entry which is preliminary data.</text>
</comment>
<reference evidence="4 5" key="1">
    <citation type="submission" date="2018-04" db="EMBL/GenBank/DDBJ databases">
        <title>Genomic Encyclopedia of Type Strains, Phase IV (KMG-IV): sequencing the most valuable type-strain genomes for metagenomic binning, comparative biology and taxonomic classification.</title>
        <authorList>
            <person name="Goeker M."/>
        </authorList>
    </citation>
    <scope>NUCLEOTIDE SEQUENCE [LARGE SCALE GENOMIC DNA]</scope>
    <source>
        <strain evidence="4 5">DSM 104150</strain>
    </source>
</reference>
<gene>
    <name evidence="4" type="ORF">C8D93_11634</name>
</gene>
<keyword evidence="1" id="KW-0378">Hydrolase</keyword>